<protein>
    <submittedName>
        <fullName evidence="5">AraC family transcriptional regulator</fullName>
    </submittedName>
</protein>
<sequence length="318" mass="34596">MPAGFDTSALRPGERFDYWRDVVCKHFVTAGCADRSSGPFDAQLALSDLGPFMIGALKAPRHVWTREPRDIRVAPDDDILMGYLVNGEGRLTQGGRTVRQRAGDVVLYDARLPFTYELGAAAIVMKLPRDMLAARARVSEALCARAIGAGNPLRPLLGRLLTQCVDPASPCLHSPTAGARLGSSAFNMLLALIDIEIEGESEALAPAQSAQLERGKRYAIAHLGDPALGSERMADHAGVSLRTLNRLFARIGTTPMRWVWQQRLEASHHEIAAGLAQNVTDAAFRFGFKELSHFSRSFKAAYGVTPQSILAQRAKPTH</sequence>
<reference evidence="5" key="1">
    <citation type="journal article" date="2014" name="Int. J. Syst. Evol. Microbiol.">
        <title>Complete genome sequence of Corynebacterium casei LMG S-19264T (=DSM 44701T), isolated from a smear-ripened cheese.</title>
        <authorList>
            <consortium name="US DOE Joint Genome Institute (JGI-PGF)"/>
            <person name="Walter F."/>
            <person name="Albersmeier A."/>
            <person name="Kalinowski J."/>
            <person name="Ruckert C."/>
        </authorList>
    </citation>
    <scope>NUCLEOTIDE SEQUENCE</scope>
    <source>
        <strain evidence="5">CGMCC 1.12919</strain>
    </source>
</reference>
<dbReference type="PANTHER" id="PTHR46796">
    <property type="entry name" value="HTH-TYPE TRANSCRIPTIONAL ACTIVATOR RHAS-RELATED"/>
    <property type="match status" value="1"/>
</dbReference>
<dbReference type="PROSITE" id="PS00041">
    <property type="entry name" value="HTH_ARAC_FAMILY_1"/>
    <property type="match status" value="1"/>
</dbReference>
<dbReference type="SUPFAM" id="SSF46689">
    <property type="entry name" value="Homeodomain-like"/>
    <property type="match status" value="1"/>
</dbReference>
<accession>A0A916UNH0</accession>
<keyword evidence="2" id="KW-0238">DNA-binding</keyword>
<dbReference type="PANTHER" id="PTHR46796:SF6">
    <property type="entry name" value="ARAC SUBFAMILY"/>
    <property type="match status" value="1"/>
</dbReference>
<feature type="domain" description="HTH araC/xylS-type" evidence="4">
    <location>
        <begin position="213"/>
        <end position="312"/>
    </location>
</feature>
<dbReference type="Pfam" id="PF12833">
    <property type="entry name" value="HTH_18"/>
    <property type="match status" value="1"/>
</dbReference>
<evidence type="ECO:0000259" key="4">
    <source>
        <dbReference type="PROSITE" id="PS01124"/>
    </source>
</evidence>
<comment type="caution">
    <text evidence="5">The sequence shown here is derived from an EMBL/GenBank/DDBJ whole genome shotgun (WGS) entry which is preliminary data.</text>
</comment>
<keyword evidence="1" id="KW-0805">Transcription regulation</keyword>
<reference evidence="5" key="2">
    <citation type="submission" date="2020-09" db="EMBL/GenBank/DDBJ databases">
        <authorList>
            <person name="Sun Q."/>
            <person name="Zhou Y."/>
        </authorList>
    </citation>
    <scope>NUCLEOTIDE SEQUENCE</scope>
    <source>
        <strain evidence="5">CGMCC 1.12919</strain>
    </source>
</reference>
<evidence type="ECO:0000256" key="2">
    <source>
        <dbReference type="ARBA" id="ARBA00023125"/>
    </source>
</evidence>
<evidence type="ECO:0000256" key="1">
    <source>
        <dbReference type="ARBA" id="ARBA00023015"/>
    </source>
</evidence>
<keyword evidence="3" id="KW-0804">Transcription</keyword>
<dbReference type="InterPro" id="IPR035418">
    <property type="entry name" value="AraC-bd_2"/>
</dbReference>
<dbReference type="Gene3D" id="1.10.10.60">
    <property type="entry name" value="Homeodomain-like"/>
    <property type="match status" value="1"/>
</dbReference>
<keyword evidence="6" id="KW-1185">Reference proteome</keyword>
<gene>
    <name evidence="5" type="ORF">GCM10010994_41710</name>
</gene>
<evidence type="ECO:0000313" key="6">
    <source>
        <dbReference type="Proteomes" id="UP000637002"/>
    </source>
</evidence>
<name>A0A916UNH0_9HYPH</name>
<dbReference type="EMBL" id="BMGG01000007">
    <property type="protein sequence ID" value="GGC79295.1"/>
    <property type="molecule type" value="Genomic_DNA"/>
</dbReference>
<dbReference type="Pfam" id="PF14525">
    <property type="entry name" value="AraC_binding_2"/>
    <property type="match status" value="1"/>
</dbReference>
<dbReference type="InterPro" id="IPR050204">
    <property type="entry name" value="AraC_XylS_family_regulators"/>
</dbReference>
<dbReference type="InterPro" id="IPR009057">
    <property type="entry name" value="Homeodomain-like_sf"/>
</dbReference>
<proteinExistence type="predicted"/>
<dbReference type="PROSITE" id="PS01124">
    <property type="entry name" value="HTH_ARAC_FAMILY_2"/>
    <property type="match status" value="1"/>
</dbReference>
<dbReference type="SMART" id="SM00342">
    <property type="entry name" value="HTH_ARAC"/>
    <property type="match status" value="1"/>
</dbReference>
<dbReference type="RefSeq" id="WP_188611097.1">
    <property type="nucleotide sequence ID" value="NZ_BMGG01000007.1"/>
</dbReference>
<dbReference type="Proteomes" id="UP000637002">
    <property type="component" value="Unassembled WGS sequence"/>
</dbReference>
<evidence type="ECO:0000256" key="3">
    <source>
        <dbReference type="ARBA" id="ARBA00023163"/>
    </source>
</evidence>
<dbReference type="InterPro" id="IPR020449">
    <property type="entry name" value="Tscrpt_reg_AraC-type_HTH"/>
</dbReference>
<dbReference type="AlphaFoldDB" id="A0A916UNH0"/>
<dbReference type="InterPro" id="IPR018062">
    <property type="entry name" value="HTH_AraC-typ_CS"/>
</dbReference>
<dbReference type="GO" id="GO:0003700">
    <property type="term" value="F:DNA-binding transcription factor activity"/>
    <property type="evidence" value="ECO:0007669"/>
    <property type="project" value="InterPro"/>
</dbReference>
<dbReference type="GO" id="GO:0043565">
    <property type="term" value="F:sequence-specific DNA binding"/>
    <property type="evidence" value="ECO:0007669"/>
    <property type="project" value="InterPro"/>
</dbReference>
<evidence type="ECO:0000313" key="5">
    <source>
        <dbReference type="EMBL" id="GGC79295.1"/>
    </source>
</evidence>
<dbReference type="InterPro" id="IPR018060">
    <property type="entry name" value="HTH_AraC"/>
</dbReference>
<organism evidence="5 6">
    <name type="scientific">Chelatococcus reniformis</name>
    <dbReference type="NCBI Taxonomy" id="1494448"/>
    <lineage>
        <taxon>Bacteria</taxon>
        <taxon>Pseudomonadati</taxon>
        <taxon>Pseudomonadota</taxon>
        <taxon>Alphaproteobacteria</taxon>
        <taxon>Hyphomicrobiales</taxon>
        <taxon>Chelatococcaceae</taxon>
        <taxon>Chelatococcus</taxon>
    </lineage>
</organism>
<dbReference type="PRINTS" id="PR00032">
    <property type="entry name" value="HTHARAC"/>
</dbReference>